<sequence>MYDKEIYHLFVNYEFITRGNWMKSVKVMLLGIALILIAIFIQGTQTNMMYGFEVIIGTLIIPIHRSENEKFYERHCKKNISE</sequence>
<protein>
    <submittedName>
        <fullName evidence="2">Uncharacterized protein</fullName>
    </submittedName>
</protein>
<dbReference type="RefSeq" id="WP_078498834.1">
    <property type="nucleotide sequence ID" value="NZ_MSZX01000004.1"/>
</dbReference>
<comment type="caution">
    <text evidence="2">The sequence shown here is derived from an EMBL/GenBank/DDBJ whole genome shotgun (WGS) entry which is preliminary data.</text>
</comment>
<gene>
    <name evidence="2" type="ORF">BVG16_11545</name>
</gene>
<keyword evidence="1" id="KW-0472">Membrane</keyword>
<name>A0A1T2XF82_9BACL</name>
<accession>A0A1T2XF82</accession>
<evidence type="ECO:0000313" key="3">
    <source>
        <dbReference type="Proteomes" id="UP000190188"/>
    </source>
</evidence>
<dbReference type="AlphaFoldDB" id="A0A1T2XF82"/>
<feature type="transmembrane region" description="Helical" evidence="1">
    <location>
        <begin position="21"/>
        <end position="41"/>
    </location>
</feature>
<evidence type="ECO:0000313" key="2">
    <source>
        <dbReference type="EMBL" id="OPA78498.1"/>
    </source>
</evidence>
<dbReference type="STRING" id="1324314.BVG16_11545"/>
<reference evidence="2 3" key="1">
    <citation type="submission" date="2017-01" db="EMBL/GenBank/DDBJ databases">
        <title>Genome analysis of Paenibacillus selenitrireducens ES3-24.</title>
        <authorList>
            <person name="Xu D."/>
            <person name="Yao R."/>
            <person name="Zheng S."/>
        </authorList>
    </citation>
    <scope>NUCLEOTIDE SEQUENCE [LARGE SCALE GENOMIC DNA]</scope>
    <source>
        <strain evidence="2 3">ES3-24</strain>
    </source>
</reference>
<evidence type="ECO:0000256" key="1">
    <source>
        <dbReference type="SAM" id="Phobius"/>
    </source>
</evidence>
<organism evidence="2 3">
    <name type="scientific">Paenibacillus selenitireducens</name>
    <dbReference type="NCBI Taxonomy" id="1324314"/>
    <lineage>
        <taxon>Bacteria</taxon>
        <taxon>Bacillati</taxon>
        <taxon>Bacillota</taxon>
        <taxon>Bacilli</taxon>
        <taxon>Bacillales</taxon>
        <taxon>Paenibacillaceae</taxon>
        <taxon>Paenibacillus</taxon>
    </lineage>
</organism>
<dbReference type="EMBL" id="MSZX01000004">
    <property type="protein sequence ID" value="OPA78498.1"/>
    <property type="molecule type" value="Genomic_DNA"/>
</dbReference>
<keyword evidence="1" id="KW-0812">Transmembrane</keyword>
<keyword evidence="3" id="KW-1185">Reference proteome</keyword>
<proteinExistence type="predicted"/>
<keyword evidence="1" id="KW-1133">Transmembrane helix</keyword>
<dbReference type="Proteomes" id="UP000190188">
    <property type="component" value="Unassembled WGS sequence"/>
</dbReference>